<dbReference type="EMBL" id="AMCI01008641">
    <property type="protein sequence ID" value="EJW90748.1"/>
    <property type="molecule type" value="Genomic_DNA"/>
</dbReference>
<accession>J9F8G9</accession>
<dbReference type="AlphaFoldDB" id="J9F8G9"/>
<sequence length="113" mass="13592">MADLEGKIFKTMNQPITIEQAWQHAVRDINNIRTQRPDLTIKEVYEQHARFVAWIANYVVLRYQHRPFVIDDDNKNVIRFLLYYFNNCPLAEDVFPERKYKLHKHIMLMGEVG</sequence>
<organism evidence="1">
    <name type="scientific">gut metagenome</name>
    <dbReference type="NCBI Taxonomy" id="749906"/>
    <lineage>
        <taxon>unclassified sequences</taxon>
        <taxon>metagenomes</taxon>
        <taxon>organismal metagenomes</taxon>
    </lineage>
</organism>
<comment type="caution">
    <text evidence="1">The sequence shown here is derived from an EMBL/GenBank/DDBJ whole genome shotgun (WGS) entry which is preliminary data.</text>
</comment>
<protein>
    <submittedName>
        <fullName evidence="1">Uncharacterized protein</fullName>
    </submittedName>
</protein>
<gene>
    <name evidence="1" type="ORF">EVA_21150</name>
</gene>
<name>J9F8G9_9ZZZZ</name>
<proteinExistence type="predicted"/>
<reference evidence="1" key="1">
    <citation type="journal article" date="2012" name="PLoS ONE">
        <title>Gene sets for utilization of primary and secondary nutrition supplies in the distal gut of endangered iberian lynx.</title>
        <authorList>
            <person name="Alcaide M."/>
            <person name="Messina E."/>
            <person name="Richter M."/>
            <person name="Bargiela R."/>
            <person name="Peplies J."/>
            <person name="Huws S.A."/>
            <person name="Newbold C.J."/>
            <person name="Golyshin P.N."/>
            <person name="Simon M.A."/>
            <person name="Lopez G."/>
            <person name="Yakimov M.M."/>
            <person name="Ferrer M."/>
        </authorList>
    </citation>
    <scope>NUCLEOTIDE SEQUENCE</scope>
</reference>
<feature type="non-terminal residue" evidence="1">
    <location>
        <position position="113"/>
    </location>
</feature>
<evidence type="ECO:0000313" key="1">
    <source>
        <dbReference type="EMBL" id="EJW90748.1"/>
    </source>
</evidence>